<dbReference type="Proteomes" id="UP000807469">
    <property type="component" value="Unassembled WGS sequence"/>
</dbReference>
<reference evidence="1" key="1">
    <citation type="submission" date="2020-11" db="EMBL/GenBank/DDBJ databases">
        <authorList>
            <consortium name="DOE Joint Genome Institute"/>
            <person name="Ahrendt S."/>
            <person name="Riley R."/>
            <person name="Andreopoulos W."/>
            <person name="Labutti K."/>
            <person name="Pangilinan J."/>
            <person name="Ruiz-Duenas F.J."/>
            <person name="Barrasa J.M."/>
            <person name="Sanchez-Garcia M."/>
            <person name="Camarero S."/>
            <person name="Miyauchi S."/>
            <person name="Serrano A."/>
            <person name="Linde D."/>
            <person name="Babiker R."/>
            <person name="Drula E."/>
            <person name="Ayuso-Fernandez I."/>
            <person name="Pacheco R."/>
            <person name="Padilla G."/>
            <person name="Ferreira P."/>
            <person name="Barriuso J."/>
            <person name="Kellner H."/>
            <person name="Castanera R."/>
            <person name="Alfaro M."/>
            <person name="Ramirez L."/>
            <person name="Pisabarro A.G."/>
            <person name="Kuo A."/>
            <person name="Tritt A."/>
            <person name="Lipzen A."/>
            <person name="He G."/>
            <person name="Yan M."/>
            <person name="Ng V."/>
            <person name="Cullen D."/>
            <person name="Martin F."/>
            <person name="Rosso M.-N."/>
            <person name="Henrissat B."/>
            <person name="Hibbett D."/>
            <person name="Martinez A.T."/>
            <person name="Grigoriev I.V."/>
        </authorList>
    </citation>
    <scope>NUCLEOTIDE SEQUENCE</scope>
    <source>
        <strain evidence="1">CIRM-BRFM 674</strain>
    </source>
</reference>
<gene>
    <name evidence="1" type="ORF">BDN70DRAFT_916841</name>
</gene>
<evidence type="ECO:0000313" key="2">
    <source>
        <dbReference type="Proteomes" id="UP000807469"/>
    </source>
</evidence>
<accession>A0A9P6CZY6</accession>
<dbReference type="AlphaFoldDB" id="A0A9P6CZY6"/>
<keyword evidence="2" id="KW-1185">Reference proteome</keyword>
<evidence type="ECO:0000313" key="1">
    <source>
        <dbReference type="EMBL" id="KAF9485737.1"/>
    </source>
</evidence>
<dbReference type="InterPro" id="IPR032675">
    <property type="entry name" value="LRR_dom_sf"/>
</dbReference>
<proteinExistence type="predicted"/>
<evidence type="ECO:0008006" key="3">
    <source>
        <dbReference type="Google" id="ProtNLM"/>
    </source>
</evidence>
<name>A0A9P6CZY6_9AGAR</name>
<sequence>MPAELPYELWQYIAGFLDMKTLDVIFLVNRTLFSAAQSERYKTMSIGPASYLNVPEAKNILRAPPEVQSSITRRVKHLVFSYGESEQYYFPKLKQSKIRLVLLEAKHVLYLFHHMKEKRRLDKAIPIFNRFIDSVPALSSVSVLTLDFHLFYDNYCVQRLEILHASWPIIADNLRSLSIKTRLDDIPDLLPKTKLNRLETLAISLQSSSATFAPGHSAFVISNNFIPFIATHSGTIQDFSLDIRPGLHFSAFRSIPRLPLLRKFTLSQCHVNLDQHNFDGFLEFLSIHRSNLQHFEINIDPWGLPSFPSSMDWFSQPWQMIAFPSLRVLKLSIYDFQWRDDICMSSIALFQHHIDQLSELKFHQRDLPYSEIAQFFTVFKPSNLQVLSLTIMGLSDQLFRFLAEELPDLKSLQLTEGEGHRARQNINSVVIHVYRNNDKRLLTFCKDIQNTDYSRWKLHSLAVEYRYSSLNGETIRAALRSAIPSLCHLDTMGRISFQP</sequence>
<comment type="caution">
    <text evidence="1">The sequence shown here is derived from an EMBL/GenBank/DDBJ whole genome shotgun (WGS) entry which is preliminary data.</text>
</comment>
<dbReference type="Gene3D" id="3.80.10.10">
    <property type="entry name" value="Ribonuclease Inhibitor"/>
    <property type="match status" value="1"/>
</dbReference>
<dbReference type="SUPFAM" id="SSF52047">
    <property type="entry name" value="RNI-like"/>
    <property type="match status" value="1"/>
</dbReference>
<dbReference type="EMBL" id="MU155134">
    <property type="protein sequence ID" value="KAF9485737.1"/>
    <property type="molecule type" value="Genomic_DNA"/>
</dbReference>
<protein>
    <recommendedName>
        <fullName evidence="3">F-box domain-containing protein</fullName>
    </recommendedName>
</protein>
<organism evidence="1 2">
    <name type="scientific">Pholiota conissans</name>
    <dbReference type="NCBI Taxonomy" id="109636"/>
    <lineage>
        <taxon>Eukaryota</taxon>
        <taxon>Fungi</taxon>
        <taxon>Dikarya</taxon>
        <taxon>Basidiomycota</taxon>
        <taxon>Agaricomycotina</taxon>
        <taxon>Agaricomycetes</taxon>
        <taxon>Agaricomycetidae</taxon>
        <taxon>Agaricales</taxon>
        <taxon>Agaricineae</taxon>
        <taxon>Strophariaceae</taxon>
        <taxon>Pholiota</taxon>
    </lineage>
</organism>